<evidence type="ECO:0000256" key="7">
    <source>
        <dbReference type="ARBA" id="ARBA00023136"/>
    </source>
</evidence>
<dbReference type="GO" id="GO:0016020">
    <property type="term" value="C:membrane"/>
    <property type="evidence" value="ECO:0007669"/>
    <property type="project" value="UniProtKB-SubCell"/>
</dbReference>
<evidence type="ECO:0000256" key="1">
    <source>
        <dbReference type="ARBA" id="ARBA00004173"/>
    </source>
</evidence>
<keyword evidence="4" id="KW-0677">Repeat</keyword>
<comment type="caution">
    <text evidence="10">The sequence shown here is derived from an EMBL/GenBank/DDBJ whole genome shotgun (WGS) entry which is preliminary data.</text>
</comment>
<sequence length="1372" mass="152411">MSAPTAQMIALEGLTVLDGAVEGEMAVDYVFLHGLNGSPKDTWTDETKDGTGFFWPRQVLADIPGCRVMTFGYNAAFERALVKNTTTINAIAQTFVNRLIDKRKGEHINRPLLLIAHSLGGLVIKRALYNIHADRHTGLKSRKIDEQNAIYDSIAGLIFMGTPHAGSHVTDAARVKMLKALARATFKKAPENLIRALSAHSNELQDLSASFERTTIFTQHMIEICTYFETKTTKFVVPRAMTSLHYLNEREEGIAKEHTKMAKFPDAQDDMYQSIRQRLADMGTDGLNAKTARQVVDTNFHGFTALNEVEADKHVMDIIAIPGLGYHPFSVWQEDPSASTYMWLRDDPALLATGTQILLYGYDSGHQSSNGPASIDDIAISLISALRDIGRSSPSAKPVVFLAHSMGGVVLKQCLVELANTSQSELFILRSVKMCIFLAVPNQLPVPAMLAVMLGNNKFNKLRYALQAERNRGYLSTLDGIVRGFGQANGIRFCSGYETMRSTLPKRQIHAESDHTILLPKSQAIQDGSRAVDQFPVSKAHGSVLGMQAGSQTIDTIARLVTETIPASSQSMATHDVDFDSASSKDIKNSALYRQFIKTLVLHGRDREEGIEAAVQGTFDWVWSNPEIGLGPWLTDDKAPLFWIRGKPGSGKSTLMRYLWGHNQLSTLLADEVPGVSRIKAAFFFYYRGTHVQKSFEGMLHSVLLRILEQEPRLASVLLPEFARLKHEEREKWIWTSATLMKAYDDILTQTKLSVEIYLFLDALDEYDGPTEAIVNFVRTSVLKTSSGRTRLKACFSSREWLAFEDSFSALPGFKIHEYTDSDILKYTVARLSRNPEISQRLAAGTHQEASDVRQMEEHIVNSANGVFVWVKAVSDEIVSGFSKNKSTSELLTLLKSLPTDLDSFYTDAIKRLPFELRMEAFSMFEVMARSDTILSATLVREAVSCAQLSDPQDCAMAIKRCRELPDSDSPTRWAQDRGAGLVEFKHPYTNAPAIITFMHQSVLDFVLRPGFRGLVLDHAFALPLENGYSILSKWMLSIGAQDQKVFEYYEVGEDLLAFAEATTGKSLRSFLDSLDNDTLTTELKMWGCPIADISNPKIYFAVVQGLNIFIQEIIQEHGGVIPDKGKFSLLHCLAKLSDSYGAYGMAFPISRSPARLEIIPILFRHGARVGAVWQGKTPFQMLASNFPYTIFTGSGGRKGSDSIPIHNYENVLALHLLSAGQDPNVSISIKRNYIRRQDRSTEWVTCKPLHLVPLGLAETLIAFGAKVNVFDSKGRTPLDLACGVGGNPFEVGDHVPPLEAYSFAQFLLSHGAQLSLEGSRIWPDFVKSVSRSVQVPEEFLQPGVMSRASPGVVLMKIEDMKLRIKRDGIRR</sequence>
<dbReference type="Pfam" id="PF25520">
    <property type="entry name" value="AAA_lid_TANC1"/>
    <property type="match status" value="1"/>
</dbReference>
<dbReference type="PANTHER" id="PTHR48182:SF2">
    <property type="entry name" value="PROTEIN SERAC1"/>
    <property type="match status" value="1"/>
</dbReference>
<dbReference type="InterPro" id="IPR056884">
    <property type="entry name" value="NPHP3-like_N"/>
</dbReference>
<keyword evidence="5" id="KW-0256">Endoplasmic reticulum</keyword>
<keyword evidence="7" id="KW-0472">Membrane</keyword>
<dbReference type="GO" id="GO:0005739">
    <property type="term" value="C:mitochondrion"/>
    <property type="evidence" value="ECO:0007669"/>
    <property type="project" value="UniProtKB-SubCell"/>
</dbReference>
<evidence type="ECO:0000259" key="9">
    <source>
        <dbReference type="Pfam" id="PF25520"/>
    </source>
</evidence>
<protein>
    <submittedName>
        <fullName evidence="10">SERAC1</fullName>
    </submittedName>
</protein>
<dbReference type="Gene3D" id="1.25.40.20">
    <property type="entry name" value="Ankyrin repeat-containing domain"/>
    <property type="match status" value="1"/>
</dbReference>
<name>A0AAV9SZ42_9PEZI</name>
<dbReference type="GO" id="GO:0005783">
    <property type="term" value="C:endoplasmic reticulum"/>
    <property type="evidence" value="ECO:0007669"/>
    <property type="project" value="UniProtKB-SubCell"/>
</dbReference>
<dbReference type="InterPro" id="IPR029058">
    <property type="entry name" value="AB_hydrolase_fold"/>
</dbReference>
<evidence type="ECO:0000256" key="3">
    <source>
        <dbReference type="ARBA" id="ARBA00004370"/>
    </source>
</evidence>
<dbReference type="Pfam" id="PF24883">
    <property type="entry name" value="NPHP3_N"/>
    <property type="match status" value="1"/>
</dbReference>
<comment type="subcellular location">
    <subcellularLocation>
        <location evidence="2">Endoplasmic reticulum</location>
    </subcellularLocation>
    <subcellularLocation>
        <location evidence="3">Membrane</location>
    </subcellularLocation>
    <subcellularLocation>
        <location evidence="1">Mitochondrion</location>
    </subcellularLocation>
</comment>
<dbReference type="SUPFAM" id="SSF53474">
    <property type="entry name" value="alpha/beta-Hydrolases"/>
    <property type="match status" value="2"/>
</dbReference>
<evidence type="ECO:0000259" key="8">
    <source>
        <dbReference type="Pfam" id="PF24883"/>
    </source>
</evidence>
<accession>A0AAV9SZ42</accession>
<evidence type="ECO:0000256" key="2">
    <source>
        <dbReference type="ARBA" id="ARBA00004240"/>
    </source>
</evidence>
<organism evidence="10 11">
    <name type="scientific">Colletotrichum tabaci</name>
    <dbReference type="NCBI Taxonomy" id="1209068"/>
    <lineage>
        <taxon>Eukaryota</taxon>
        <taxon>Fungi</taxon>
        <taxon>Dikarya</taxon>
        <taxon>Ascomycota</taxon>
        <taxon>Pezizomycotina</taxon>
        <taxon>Sordariomycetes</taxon>
        <taxon>Hypocreomycetidae</taxon>
        <taxon>Glomerellales</taxon>
        <taxon>Glomerellaceae</taxon>
        <taxon>Colletotrichum</taxon>
        <taxon>Colletotrichum destructivum species complex</taxon>
    </lineage>
</organism>
<evidence type="ECO:0000256" key="4">
    <source>
        <dbReference type="ARBA" id="ARBA00022737"/>
    </source>
</evidence>
<reference evidence="10 11" key="1">
    <citation type="submission" date="2023-04" db="EMBL/GenBank/DDBJ databases">
        <title>Colletotrichum tabacum stain YC1 causing leaf anthracnose on Nicotiana tabacum(L.) cv.</title>
        <authorList>
            <person name="Ji Z."/>
            <person name="Wang M."/>
            <person name="Zhang J."/>
            <person name="Wang N."/>
            <person name="Zhou Z."/>
        </authorList>
    </citation>
    <scope>NUCLEOTIDE SEQUENCE [LARGE SCALE GENOMIC DNA]</scope>
    <source>
        <strain evidence="10 11">YC1</strain>
    </source>
</reference>
<dbReference type="PANTHER" id="PTHR48182">
    <property type="entry name" value="PROTEIN SERAC1"/>
    <property type="match status" value="1"/>
</dbReference>
<feature type="domain" description="TANC1/2-like AAA+ ATPase lid" evidence="9">
    <location>
        <begin position="818"/>
        <end position="906"/>
    </location>
</feature>
<gene>
    <name evidence="10" type="ORF">QIS74_11065</name>
</gene>
<keyword evidence="6" id="KW-0496">Mitochondrion</keyword>
<dbReference type="SUPFAM" id="SSF48403">
    <property type="entry name" value="Ankyrin repeat"/>
    <property type="match status" value="1"/>
</dbReference>
<feature type="domain" description="Nephrocystin 3-like N-terminal" evidence="8">
    <location>
        <begin position="617"/>
        <end position="799"/>
    </location>
</feature>
<evidence type="ECO:0000256" key="5">
    <source>
        <dbReference type="ARBA" id="ARBA00022824"/>
    </source>
</evidence>
<keyword evidence="11" id="KW-1185">Reference proteome</keyword>
<dbReference type="InterPro" id="IPR058018">
    <property type="entry name" value="AAA_lid_TANC1/2"/>
</dbReference>
<evidence type="ECO:0000256" key="6">
    <source>
        <dbReference type="ARBA" id="ARBA00023128"/>
    </source>
</evidence>
<proteinExistence type="predicted"/>
<dbReference type="Proteomes" id="UP001327957">
    <property type="component" value="Unassembled WGS sequence"/>
</dbReference>
<evidence type="ECO:0000313" key="11">
    <source>
        <dbReference type="Proteomes" id="UP001327957"/>
    </source>
</evidence>
<dbReference type="InterPro" id="IPR052374">
    <property type="entry name" value="SERAC1"/>
</dbReference>
<dbReference type="InterPro" id="IPR036770">
    <property type="entry name" value="Ankyrin_rpt-contain_sf"/>
</dbReference>
<evidence type="ECO:0000313" key="10">
    <source>
        <dbReference type="EMBL" id="KAK6209481.1"/>
    </source>
</evidence>
<dbReference type="EMBL" id="JASAOK010000047">
    <property type="protein sequence ID" value="KAK6209481.1"/>
    <property type="molecule type" value="Genomic_DNA"/>
</dbReference>
<dbReference type="Gene3D" id="3.40.50.1820">
    <property type="entry name" value="alpha/beta hydrolase"/>
    <property type="match status" value="2"/>
</dbReference>